<dbReference type="Proteomes" id="UP001497453">
    <property type="component" value="Chromosome 3"/>
</dbReference>
<dbReference type="Pfam" id="PF00293">
    <property type="entry name" value="NUDIX"/>
    <property type="match status" value="1"/>
</dbReference>
<comment type="similarity">
    <text evidence="2">Belongs to the Nudix hydrolase family.</text>
</comment>
<protein>
    <recommendedName>
        <fullName evidence="3">Nudix hydrolase domain-containing protein</fullName>
    </recommendedName>
</protein>
<dbReference type="InterPro" id="IPR020084">
    <property type="entry name" value="NUDIX_hydrolase_CS"/>
</dbReference>
<dbReference type="PROSITE" id="PS00893">
    <property type="entry name" value="NUDIX_BOX"/>
    <property type="match status" value="1"/>
</dbReference>
<name>A0ABP1DA47_9APHY</name>
<dbReference type="InterPro" id="IPR000086">
    <property type="entry name" value="NUDIX_hydrolase_dom"/>
</dbReference>
<evidence type="ECO:0000256" key="2">
    <source>
        <dbReference type="RuleBase" id="RU003476"/>
    </source>
</evidence>
<evidence type="ECO:0000313" key="5">
    <source>
        <dbReference type="Proteomes" id="UP001497453"/>
    </source>
</evidence>
<organism evidence="4 5">
    <name type="scientific">Somion occarium</name>
    <dbReference type="NCBI Taxonomy" id="3059160"/>
    <lineage>
        <taxon>Eukaryota</taxon>
        <taxon>Fungi</taxon>
        <taxon>Dikarya</taxon>
        <taxon>Basidiomycota</taxon>
        <taxon>Agaricomycotina</taxon>
        <taxon>Agaricomycetes</taxon>
        <taxon>Polyporales</taxon>
        <taxon>Cerrenaceae</taxon>
        <taxon>Somion</taxon>
    </lineage>
</organism>
<evidence type="ECO:0000256" key="1">
    <source>
        <dbReference type="ARBA" id="ARBA00022801"/>
    </source>
</evidence>
<keyword evidence="1 2" id="KW-0378">Hydrolase</keyword>
<dbReference type="InterPro" id="IPR015797">
    <property type="entry name" value="NUDIX_hydrolase-like_dom_sf"/>
</dbReference>
<dbReference type="InterPro" id="IPR020476">
    <property type="entry name" value="Nudix_hydrolase"/>
</dbReference>
<evidence type="ECO:0000259" key="3">
    <source>
        <dbReference type="PROSITE" id="PS51462"/>
    </source>
</evidence>
<dbReference type="SUPFAM" id="SSF55811">
    <property type="entry name" value="Nudix"/>
    <property type="match status" value="1"/>
</dbReference>
<accession>A0ABP1DA47</accession>
<keyword evidence="5" id="KW-1185">Reference proteome</keyword>
<reference evidence="5" key="1">
    <citation type="submission" date="2024-04" db="EMBL/GenBank/DDBJ databases">
        <authorList>
            <person name="Shaw F."/>
            <person name="Minotto A."/>
        </authorList>
    </citation>
    <scope>NUCLEOTIDE SEQUENCE [LARGE SCALE GENOMIC DNA]</scope>
</reference>
<dbReference type="PANTHER" id="PTHR11839:SF1">
    <property type="entry name" value="ADP-SUGAR PYROPHOSPHATASE"/>
    <property type="match status" value="1"/>
</dbReference>
<proteinExistence type="inferred from homology"/>
<evidence type="ECO:0000313" key="4">
    <source>
        <dbReference type="EMBL" id="CAL1703883.1"/>
    </source>
</evidence>
<feature type="domain" description="Nudix hydrolase" evidence="3">
    <location>
        <begin position="63"/>
        <end position="206"/>
    </location>
</feature>
<dbReference type="PROSITE" id="PS51462">
    <property type="entry name" value="NUDIX"/>
    <property type="match status" value="1"/>
</dbReference>
<dbReference type="PRINTS" id="PR00502">
    <property type="entry name" value="NUDIXFAMILY"/>
</dbReference>
<dbReference type="Gene3D" id="3.90.79.10">
    <property type="entry name" value="Nucleoside Triphosphate Pyrophosphohydrolase"/>
    <property type="match status" value="1"/>
</dbReference>
<gene>
    <name evidence="4" type="ORF">GFSPODELE1_LOCUS4761</name>
</gene>
<sequence length="226" mass="25410">MTFAFRTSISTRSRMSGTPKVLSSEDLSPSEAKWVTLKKLRWRDPEGRERVWESAERTTRGPSGIDAVAILAILRSEKNTFPTSTVIIEQFRPSVGKYVVELPAGLIDENETPEEAAIRELEEETGYKGKKVLQSTTLLEPLIVSPGMTNANMKLVTVDVPFPDKLETFPQKLDAGEFIVKRVVEICKLSEEFREYERKGYTVDARLGHFAAGFELSQRLAKGQIE</sequence>
<dbReference type="CDD" id="cd18888">
    <property type="entry name" value="NUDIX_ADPRase_Nudt5"/>
    <property type="match status" value="1"/>
</dbReference>
<dbReference type="PANTHER" id="PTHR11839">
    <property type="entry name" value="UDP/ADP-SUGAR PYROPHOSPHATASE"/>
    <property type="match status" value="1"/>
</dbReference>
<dbReference type="EMBL" id="OZ037946">
    <property type="protein sequence ID" value="CAL1703883.1"/>
    <property type="molecule type" value="Genomic_DNA"/>
</dbReference>